<gene>
    <name evidence="2" type="ORF">CRENPOLYSF2_1870007</name>
</gene>
<dbReference type="EMBL" id="FUKJ01000098">
    <property type="protein sequence ID" value="SJM90822.1"/>
    <property type="molecule type" value="Genomic_DNA"/>
</dbReference>
<organism evidence="2 3">
    <name type="scientific">Crenothrix polyspora</name>
    <dbReference type="NCBI Taxonomy" id="360316"/>
    <lineage>
        <taxon>Bacteria</taxon>
        <taxon>Pseudomonadati</taxon>
        <taxon>Pseudomonadota</taxon>
        <taxon>Gammaproteobacteria</taxon>
        <taxon>Methylococcales</taxon>
        <taxon>Crenotrichaceae</taxon>
        <taxon>Crenothrix</taxon>
    </lineage>
</organism>
<proteinExistence type="predicted"/>
<feature type="signal peptide" evidence="1">
    <location>
        <begin position="1"/>
        <end position="30"/>
    </location>
</feature>
<accession>A0A1R4H3K3</accession>
<protein>
    <recommendedName>
        <fullName evidence="4">Secreted protein</fullName>
    </recommendedName>
</protein>
<dbReference type="AlphaFoldDB" id="A0A1R4H3K3"/>
<evidence type="ECO:0000313" key="2">
    <source>
        <dbReference type="EMBL" id="SJM90822.1"/>
    </source>
</evidence>
<sequence>MIMPIQKKCAWITCTMFAYTFLFAITDASAGNLPCIQRLIDWNNANTNNYVSFTAVTLHSPSLIATYTQRGELKNASCYPISGPNGMCLYGINTVDTLSSNRTFSKGFSTQPFDASRPIKLTIDSIPVHDFYDIQIHQAQGSYTFTPVCAGNLLIGTDQYSNHWTMSFSMYTASVIR</sequence>
<name>A0A1R4H3K3_9GAMM</name>
<feature type="chain" id="PRO_5012661471" description="Secreted protein" evidence="1">
    <location>
        <begin position="31"/>
        <end position="177"/>
    </location>
</feature>
<keyword evidence="1" id="KW-0732">Signal</keyword>
<keyword evidence="3" id="KW-1185">Reference proteome</keyword>
<dbReference type="Proteomes" id="UP000195442">
    <property type="component" value="Unassembled WGS sequence"/>
</dbReference>
<evidence type="ECO:0000256" key="1">
    <source>
        <dbReference type="SAM" id="SignalP"/>
    </source>
</evidence>
<evidence type="ECO:0008006" key="4">
    <source>
        <dbReference type="Google" id="ProtNLM"/>
    </source>
</evidence>
<reference evidence="3" key="1">
    <citation type="submission" date="2017-02" db="EMBL/GenBank/DDBJ databases">
        <authorList>
            <person name="Daims H."/>
        </authorList>
    </citation>
    <scope>NUCLEOTIDE SEQUENCE [LARGE SCALE GENOMIC DNA]</scope>
</reference>
<evidence type="ECO:0000313" key="3">
    <source>
        <dbReference type="Proteomes" id="UP000195442"/>
    </source>
</evidence>